<dbReference type="InterPro" id="IPR058922">
    <property type="entry name" value="WHD_DRP"/>
</dbReference>
<dbReference type="InterPro" id="IPR036388">
    <property type="entry name" value="WH-like_DNA-bd_sf"/>
</dbReference>
<dbReference type="PANTHER" id="PTHR36766:SF61">
    <property type="entry name" value="NB-ARC DOMAIN DISEASE RESISTANCE PROTEIN"/>
    <property type="match status" value="1"/>
</dbReference>
<reference evidence="10 11" key="1">
    <citation type="journal article" date="2016" name="Sci. Rep.">
        <title>The genome sequence of the outbreeding globe artichoke constructed de novo incorporating a phase-aware low-pass sequencing strategy of F1 progeny.</title>
        <authorList>
            <person name="Scaglione D."/>
            <person name="Reyes-Chin-Wo S."/>
            <person name="Acquadro A."/>
            <person name="Froenicke L."/>
            <person name="Portis E."/>
            <person name="Beitel C."/>
            <person name="Tirone M."/>
            <person name="Mauro R."/>
            <person name="Lo Monaco A."/>
            <person name="Mauromicale G."/>
            <person name="Faccioli P."/>
            <person name="Cattivelli L."/>
            <person name="Rieseberg L."/>
            <person name="Michelmore R."/>
            <person name="Lanteri S."/>
        </authorList>
    </citation>
    <scope>NUCLEOTIDE SEQUENCE [LARGE SCALE GENOMIC DNA]</scope>
    <source>
        <strain evidence="10">2C</strain>
    </source>
</reference>
<keyword evidence="3" id="KW-0677">Repeat</keyword>
<evidence type="ECO:0000256" key="1">
    <source>
        <dbReference type="ARBA" id="ARBA00008894"/>
    </source>
</evidence>
<dbReference type="Pfam" id="PF18052">
    <property type="entry name" value="Rx_N"/>
    <property type="match status" value="1"/>
</dbReference>
<gene>
    <name evidence="10" type="ORF">Ccrd_006598</name>
</gene>
<dbReference type="GO" id="GO:0005524">
    <property type="term" value="F:ATP binding"/>
    <property type="evidence" value="ECO:0007669"/>
    <property type="project" value="UniProtKB-KW"/>
</dbReference>
<keyword evidence="6" id="KW-0067">ATP-binding</keyword>
<dbReference type="InterPro" id="IPR002182">
    <property type="entry name" value="NB-ARC"/>
</dbReference>
<accession>A0A103XIV4</accession>
<comment type="similarity">
    <text evidence="1">Belongs to the disease resistance NB-LRR family.</text>
</comment>
<evidence type="ECO:0000259" key="9">
    <source>
        <dbReference type="Pfam" id="PF23559"/>
    </source>
</evidence>
<feature type="domain" description="Disease resistance N-terminal" evidence="8">
    <location>
        <begin position="34"/>
        <end position="70"/>
    </location>
</feature>
<evidence type="ECO:0000256" key="2">
    <source>
        <dbReference type="ARBA" id="ARBA00022614"/>
    </source>
</evidence>
<dbReference type="Gene3D" id="1.10.10.10">
    <property type="entry name" value="Winged helix-like DNA-binding domain superfamily/Winged helix DNA-binding domain"/>
    <property type="match status" value="1"/>
</dbReference>
<keyword evidence="2" id="KW-0433">Leucine-rich repeat</keyword>
<keyword evidence="11" id="KW-1185">Reference proteome</keyword>
<evidence type="ECO:0000256" key="5">
    <source>
        <dbReference type="ARBA" id="ARBA00022821"/>
    </source>
</evidence>
<evidence type="ECO:0000313" key="10">
    <source>
        <dbReference type="EMBL" id="KVH91379.1"/>
    </source>
</evidence>
<dbReference type="GO" id="GO:0051607">
    <property type="term" value="P:defense response to virus"/>
    <property type="evidence" value="ECO:0007669"/>
    <property type="project" value="UniProtKB-ARBA"/>
</dbReference>
<comment type="caution">
    <text evidence="10">The sequence shown here is derived from an EMBL/GenBank/DDBJ whole genome shotgun (WGS) entry which is preliminary data.</text>
</comment>
<evidence type="ECO:0000259" key="8">
    <source>
        <dbReference type="Pfam" id="PF18052"/>
    </source>
</evidence>
<dbReference type="Gramene" id="KVH91379">
    <property type="protein sequence ID" value="KVH91379"/>
    <property type="gene ID" value="Ccrd_006598"/>
</dbReference>
<dbReference type="FunFam" id="3.40.50.300:FF:001091">
    <property type="entry name" value="Probable disease resistance protein At1g61300"/>
    <property type="match status" value="1"/>
</dbReference>
<dbReference type="InterPro" id="IPR027417">
    <property type="entry name" value="P-loop_NTPase"/>
</dbReference>
<dbReference type="Pfam" id="PF00931">
    <property type="entry name" value="NB-ARC"/>
    <property type="match status" value="1"/>
</dbReference>
<dbReference type="PRINTS" id="PR00364">
    <property type="entry name" value="DISEASERSIST"/>
</dbReference>
<evidence type="ECO:0000313" key="11">
    <source>
        <dbReference type="Proteomes" id="UP000243975"/>
    </source>
</evidence>
<dbReference type="OMA" id="RIDSIAM"/>
<dbReference type="EMBL" id="LEKV01005041">
    <property type="protein sequence ID" value="KVH91379.1"/>
    <property type="molecule type" value="Genomic_DNA"/>
</dbReference>
<sequence>MAEILLSPILQVLAEKLGSAAFKKLARYAQIHIEEIRDEYIKGWLNRLQHLTYDIDDILDNLATDAMHRKLIAEELGAITSKVRMLIPTCSTSFSANIRMHDKLKDITTKLQDLEKEKVTLGLSVINGRPITMSRNYETSLPDASDTVGRQGEKEALLHKLLREEAGKQNFNIVPIVGMGGVGKTTLARLLYNETQVQNHFKLKAWVCVSDEFDIFTISKSIFGSVTEENKEFENVNQVQEALRKQVTDKRFLLVLDDVWSESYEDWNSLVRPFHAGALGSKIVITTRKQQLLRELGCDNLEHLQSLSYDDALSLFCQHALGVSNFDSHPNLRPYGEGIVKKCDGLPLGLRVLGRLLRTKADEVEWKELLNDEIWSLQTRDGIIPALRLSYHDLSACLKRLFAYCSLFPKDYLFEKEELILLWMSEGFLHHSRESTSTVERLGHNYFKELLSRSFFQKAPNEDSLFVMHDLMNDLATSVAGEFFWRSEDEMEKGVGMDTLEKYRHLSFVCERFISDKKLKAFIGAKNLRTFLAVSFGPYEEWDGSSYLIRFWMTYFMSFHC</sequence>
<dbReference type="AlphaFoldDB" id="A0A103XIV4"/>
<evidence type="ECO:0000256" key="3">
    <source>
        <dbReference type="ARBA" id="ARBA00022737"/>
    </source>
</evidence>
<evidence type="ECO:0000259" key="7">
    <source>
        <dbReference type="Pfam" id="PF00931"/>
    </source>
</evidence>
<organism evidence="10 11">
    <name type="scientific">Cynara cardunculus var. scolymus</name>
    <name type="common">Globe artichoke</name>
    <name type="synonym">Cynara scolymus</name>
    <dbReference type="NCBI Taxonomy" id="59895"/>
    <lineage>
        <taxon>Eukaryota</taxon>
        <taxon>Viridiplantae</taxon>
        <taxon>Streptophyta</taxon>
        <taxon>Embryophyta</taxon>
        <taxon>Tracheophyta</taxon>
        <taxon>Spermatophyta</taxon>
        <taxon>Magnoliopsida</taxon>
        <taxon>eudicotyledons</taxon>
        <taxon>Gunneridae</taxon>
        <taxon>Pentapetalae</taxon>
        <taxon>asterids</taxon>
        <taxon>campanulids</taxon>
        <taxon>Asterales</taxon>
        <taxon>Asteraceae</taxon>
        <taxon>Carduoideae</taxon>
        <taxon>Cardueae</taxon>
        <taxon>Carduinae</taxon>
        <taxon>Cynara</taxon>
    </lineage>
</organism>
<dbReference type="GO" id="GO:0043531">
    <property type="term" value="F:ADP binding"/>
    <property type="evidence" value="ECO:0007669"/>
    <property type="project" value="InterPro"/>
</dbReference>
<evidence type="ECO:0000256" key="6">
    <source>
        <dbReference type="ARBA" id="ARBA00022840"/>
    </source>
</evidence>
<dbReference type="PANTHER" id="PTHR36766">
    <property type="entry name" value="PLANT BROAD-SPECTRUM MILDEW RESISTANCE PROTEIN RPW8"/>
    <property type="match status" value="1"/>
</dbReference>
<dbReference type="SUPFAM" id="SSF52540">
    <property type="entry name" value="P-loop containing nucleoside triphosphate hydrolases"/>
    <property type="match status" value="1"/>
</dbReference>
<dbReference type="Pfam" id="PF23559">
    <property type="entry name" value="WHD_DRP"/>
    <property type="match status" value="1"/>
</dbReference>
<dbReference type="InterPro" id="IPR041118">
    <property type="entry name" value="Rx_N"/>
</dbReference>
<feature type="domain" description="NB-ARC" evidence="7">
    <location>
        <begin position="152"/>
        <end position="320"/>
    </location>
</feature>
<dbReference type="Gene3D" id="1.20.5.4130">
    <property type="match status" value="1"/>
</dbReference>
<keyword evidence="5" id="KW-0611">Plant defense</keyword>
<protein>
    <submittedName>
        <fullName evidence="10">Disease resistance protein</fullName>
    </submittedName>
</protein>
<name>A0A103XIV4_CYNCS</name>
<feature type="domain" description="Disease resistance protein winged helix" evidence="9">
    <location>
        <begin position="407"/>
        <end position="476"/>
    </location>
</feature>
<dbReference type="FunFam" id="1.10.10.10:FF:000322">
    <property type="entry name" value="Probable disease resistance protein At1g63360"/>
    <property type="match status" value="1"/>
</dbReference>
<dbReference type="Proteomes" id="UP000243975">
    <property type="component" value="Unassembled WGS sequence"/>
</dbReference>
<keyword evidence="4" id="KW-0547">Nucleotide-binding</keyword>
<evidence type="ECO:0000256" key="4">
    <source>
        <dbReference type="ARBA" id="ARBA00022741"/>
    </source>
</evidence>
<dbReference type="Gene3D" id="3.40.50.300">
    <property type="entry name" value="P-loop containing nucleotide triphosphate hydrolases"/>
    <property type="match status" value="1"/>
</dbReference>
<proteinExistence type="inferred from homology"/>